<keyword evidence="1" id="KW-0472">Membrane</keyword>
<dbReference type="Pfam" id="PF06127">
    <property type="entry name" value="Mpo1-like"/>
    <property type="match status" value="1"/>
</dbReference>
<protein>
    <recommendedName>
        <fullName evidence="3">DUF962 domain-containing protein</fullName>
    </recommendedName>
</protein>
<proteinExistence type="predicted"/>
<reference evidence="2" key="1">
    <citation type="submission" date="2018-05" db="EMBL/GenBank/DDBJ databases">
        <authorList>
            <person name="Lanie J.A."/>
            <person name="Ng W.-L."/>
            <person name="Kazmierczak K.M."/>
            <person name="Andrzejewski T.M."/>
            <person name="Davidsen T.M."/>
            <person name="Wayne K.J."/>
            <person name="Tettelin H."/>
            <person name="Glass J.I."/>
            <person name="Rusch D."/>
            <person name="Podicherti R."/>
            <person name="Tsui H.-C.T."/>
            <person name="Winkler M.E."/>
        </authorList>
    </citation>
    <scope>NUCLEOTIDE SEQUENCE</scope>
</reference>
<gene>
    <name evidence="2" type="ORF">METZ01_LOCUS31710</name>
</gene>
<keyword evidence="1" id="KW-1133">Transmembrane helix</keyword>
<dbReference type="GO" id="GO:0016020">
    <property type="term" value="C:membrane"/>
    <property type="evidence" value="ECO:0007669"/>
    <property type="project" value="GOC"/>
</dbReference>
<feature type="transmembrane region" description="Helical" evidence="1">
    <location>
        <begin position="47"/>
        <end position="68"/>
    </location>
</feature>
<evidence type="ECO:0000256" key="1">
    <source>
        <dbReference type="SAM" id="Phobius"/>
    </source>
</evidence>
<dbReference type="InterPro" id="IPR009305">
    <property type="entry name" value="Mpo1-like"/>
</dbReference>
<keyword evidence="1" id="KW-0812">Transmembrane</keyword>
<dbReference type="GO" id="GO:0046521">
    <property type="term" value="P:sphingoid catabolic process"/>
    <property type="evidence" value="ECO:0007669"/>
    <property type="project" value="TreeGrafter"/>
</dbReference>
<dbReference type="PANTHER" id="PTHR28026:SF9">
    <property type="entry name" value="2-HYDROXY-PALMITIC ACID DIOXYGENASE MPO1"/>
    <property type="match status" value="1"/>
</dbReference>
<organism evidence="2">
    <name type="scientific">marine metagenome</name>
    <dbReference type="NCBI Taxonomy" id="408172"/>
    <lineage>
        <taxon>unclassified sequences</taxon>
        <taxon>metagenomes</taxon>
        <taxon>ecological metagenomes</taxon>
    </lineage>
</organism>
<evidence type="ECO:0008006" key="3">
    <source>
        <dbReference type="Google" id="ProtNLM"/>
    </source>
</evidence>
<accession>A0A381QHQ5</accession>
<name>A0A381QHQ5_9ZZZZ</name>
<feature type="transmembrane region" description="Helical" evidence="1">
    <location>
        <begin position="102"/>
        <end position="120"/>
    </location>
</feature>
<dbReference type="AlphaFoldDB" id="A0A381QHQ5"/>
<sequence>MIANSKLMEMLVGYSGSHQHPINIAFHLIGIPVIMFGIFIPLSWISFNILGIPITLAHLTVVGFFLFYLTLDTLFALVFLVIGIIIAQFSSAIGLQPTSGSIALIAFFGGYVLQFVGHAIEKTIPVLIRHPIQAHLAAPFFVIVEIFGLLHLREELFLKVNKIVTERRKNEAL</sequence>
<feature type="transmembrane region" description="Helical" evidence="1">
    <location>
        <begin position="74"/>
        <end position="95"/>
    </location>
</feature>
<feature type="transmembrane region" description="Helical" evidence="1">
    <location>
        <begin position="20"/>
        <end position="40"/>
    </location>
</feature>
<dbReference type="EMBL" id="UINC01001370">
    <property type="protein sequence ID" value="SUZ78856.1"/>
    <property type="molecule type" value="Genomic_DNA"/>
</dbReference>
<dbReference type="PANTHER" id="PTHR28026">
    <property type="entry name" value="DUF962 DOMAIN PROTEIN (AFU_ORTHOLOGUE AFUA_8G05310)"/>
    <property type="match status" value="1"/>
</dbReference>
<feature type="transmembrane region" description="Helical" evidence="1">
    <location>
        <begin position="132"/>
        <end position="152"/>
    </location>
</feature>
<evidence type="ECO:0000313" key="2">
    <source>
        <dbReference type="EMBL" id="SUZ78856.1"/>
    </source>
</evidence>